<comment type="subcellular location">
    <subcellularLocation>
        <location evidence="1">Cell membrane</location>
        <topology evidence="1">Multi-pass membrane protein</topology>
    </subcellularLocation>
</comment>
<feature type="transmembrane region" description="Helical" evidence="6">
    <location>
        <begin position="284"/>
        <end position="308"/>
    </location>
</feature>
<evidence type="ECO:0000313" key="9">
    <source>
        <dbReference type="EMBL" id="TCL09963.1"/>
    </source>
</evidence>
<protein>
    <submittedName>
        <fullName evidence="9">Putative ABC transport system permease protein</fullName>
    </submittedName>
</protein>
<proteinExistence type="predicted"/>
<dbReference type="InterPro" id="IPR051125">
    <property type="entry name" value="ABC-4/HrtB_transporter"/>
</dbReference>
<dbReference type="Proteomes" id="UP000295673">
    <property type="component" value="Unassembled WGS sequence"/>
</dbReference>
<evidence type="ECO:0000256" key="4">
    <source>
        <dbReference type="ARBA" id="ARBA00022989"/>
    </source>
</evidence>
<evidence type="ECO:0000256" key="3">
    <source>
        <dbReference type="ARBA" id="ARBA00022692"/>
    </source>
</evidence>
<feature type="domain" description="ABC3 transporter permease C-terminal" evidence="7">
    <location>
        <begin position="288"/>
        <end position="405"/>
    </location>
</feature>
<dbReference type="GO" id="GO:0005886">
    <property type="term" value="C:plasma membrane"/>
    <property type="evidence" value="ECO:0007669"/>
    <property type="project" value="UniProtKB-SubCell"/>
</dbReference>
<dbReference type="PANTHER" id="PTHR43738:SF2">
    <property type="entry name" value="ABC TRANSPORTER PERMEASE"/>
    <property type="match status" value="1"/>
</dbReference>
<accession>A0A4R1NT34</accession>
<dbReference type="AlphaFoldDB" id="A0A4R1NT34"/>
<feature type="domain" description="MacB-like periplasmic core" evidence="8">
    <location>
        <begin position="17"/>
        <end position="208"/>
    </location>
</feature>
<organism evidence="9 10">
    <name type="scientific">Shimia isoporae</name>
    <dbReference type="NCBI Taxonomy" id="647720"/>
    <lineage>
        <taxon>Bacteria</taxon>
        <taxon>Pseudomonadati</taxon>
        <taxon>Pseudomonadota</taxon>
        <taxon>Alphaproteobacteria</taxon>
        <taxon>Rhodobacterales</taxon>
        <taxon>Roseobacteraceae</taxon>
    </lineage>
</organism>
<name>A0A4R1NT34_9RHOB</name>
<dbReference type="Pfam" id="PF02687">
    <property type="entry name" value="FtsX"/>
    <property type="match status" value="1"/>
</dbReference>
<evidence type="ECO:0000256" key="5">
    <source>
        <dbReference type="ARBA" id="ARBA00023136"/>
    </source>
</evidence>
<keyword evidence="4 6" id="KW-1133">Transmembrane helix</keyword>
<gene>
    <name evidence="9" type="ORF">BXY66_2031</name>
</gene>
<keyword evidence="3 6" id="KW-0812">Transmembrane</keyword>
<evidence type="ECO:0000259" key="7">
    <source>
        <dbReference type="Pfam" id="PF02687"/>
    </source>
</evidence>
<dbReference type="RefSeq" id="WP_165929145.1">
    <property type="nucleotide sequence ID" value="NZ_SMGR01000001.1"/>
</dbReference>
<evidence type="ECO:0000256" key="2">
    <source>
        <dbReference type="ARBA" id="ARBA00022475"/>
    </source>
</evidence>
<feature type="transmembrane region" description="Helical" evidence="6">
    <location>
        <begin position="377"/>
        <end position="399"/>
    </location>
</feature>
<dbReference type="PANTHER" id="PTHR43738">
    <property type="entry name" value="ABC TRANSPORTER, MEMBRANE PROTEIN"/>
    <property type="match status" value="1"/>
</dbReference>
<comment type="caution">
    <text evidence="9">The sequence shown here is derived from an EMBL/GenBank/DDBJ whole genome shotgun (WGS) entry which is preliminary data.</text>
</comment>
<dbReference type="Pfam" id="PF12704">
    <property type="entry name" value="MacB_PCD"/>
    <property type="match status" value="1"/>
</dbReference>
<feature type="transmembrane region" description="Helical" evidence="6">
    <location>
        <begin position="328"/>
        <end position="357"/>
    </location>
</feature>
<keyword evidence="5 6" id="KW-0472">Membrane</keyword>
<evidence type="ECO:0000256" key="6">
    <source>
        <dbReference type="SAM" id="Phobius"/>
    </source>
</evidence>
<dbReference type="InterPro" id="IPR025857">
    <property type="entry name" value="MacB_PCD"/>
</dbReference>
<keyword evidence="10" id="KW-1185">Reference proteome</keyword>
<dbReference type="InterPro" id="IPR003838">
    <property type="entry name" value="ABC3_permease_C"/>
</dbReference>
<keyword evidence="2" id="KW-1003">Cell membrane</keyword>
<evidence type="ECO:0000313" key="10">
    <source>
        <dbReference type="Proteomes" id="UP000295673"/>
    </source>
</evidence>
<evidence type="ECO:0000256" key="1">
    <source>
        <dbReference type="ARBA" id="ARBA00004651"/>
    </source>
</evidence>
<feature type="transmembrane region" description="Helical" evidence="6">
    <location>
        <begin position="14"/>
        <end position="33"/>
    </location>
</feature>
<evidence type="ECO:0000259" key="8">
    <source>
        <dbReference type="Pfam" id="PF12704"/>
    </source>
</evidence>
<reference evidence="9 10" key="1">
    <citation type="submission" date="2019-03" db="EMBL/GenBank/DDBJ databases">
        <title>Genomic Encyclopedia of Archaeal and Bacterial Type Strains, Phase II (KMG-II): from individual species to whole genera.</title>
        <authorList>
            <person name="Goeker M."/>
        </authorList>
    </citation>
    <scope>NUCLEOTIDE SEQUENCE [LARGE SCALE GENOMIC DNA]</scope>
    <source>
        <strain evidence="9 10">DSM 26433</strain>
    </source>
</reference>
<dbReference type="EMBL" id="SMGR01000001">
    <property type="protein sequence ID" value="TCL09963.1"/>
    <property type="molecule type" value="Genomic_DNA"/>
</dbReference>
<sequence length="414" mass="44113">MIVYAFQSLWNRRLVVALTVLSLAMAIALILGVERLRDSARASFANTASGIDLIIAPRGNDVQILMATVFGVGSTGTAMQWESYEKISRMPGVGWTVPLMMGDNHRGYPVIGTTPSYFEHFRHSGGSQLMFSDGRPFGTGDEAVIGSEVAVRFGYGIGDSLVNAHGAGAVSFEMHDDAPFSVSGILKPTGTAVDRMVFISTNGFDALHEGYRQPAADPFSSAADAKTQEHPQQINAVFLGLSQRTAILGIQRALQTESDEALSAVMPNVALLQLWSITGTAEGALQLMSIAVAAASLIGMVVMLSAALEARRREFAILRSVGAAPRTVFGLIVSEALMMALMGILLGLLLLTVAVFLANPILSANFGFRLQLAAFSAHEMLIVLAVFCFAALASLLPAWRVYRTTLSDGLTARL</sequence>